<dbReference type="EMBL" id="AACS02000011">
    <property type="protein sequence ID" value="EFI26829.1"/>
    <property type="molecule type" value="Genomic_DNA"/>
</dbReference>
<keyword evidence="5" id="KW-1185">Reference proteome</keyword>
<evidence type="ECO:0000313" key="5">
    <source>
        <dbReference type="Proteomes" id="UP000001861"/>
    </source>
</evidence>
<feature type="compositionally biased region" description="Low complexity" evidence="1">
    <location>
        <begin position="298"/>
        <end position="309"/>
    </location>
</feature>
<sequence length="454" mass="49427">MSSGFPLTLTAILSFILTLTLTARCVSGRNVTERIDSADTGPYSVTELARVIYHPSVNGAWISEAGLAPSQNAPDPGRAYQKTYTYTNGNYSTSDEGSVVRSIVVDFFGTSITVYFIVENEFPTECDVTLDGGLEFKLRRRPGFESSSEAFSYQVPLITYTNLAEGVHRLEIQVVSDTLERRNYVNFDYAEYSYDTDSADLYLQGKPDTPTPTPTPAPAPLQYMQEKTPDHMMTILCAIILACTVVQLMIGIACTVVQLMIGIGALFLFIRSRSPQRSPRLAPSPFFAGNFDTGGHGSPSPSISTSTATLTQKSQASRFNLNIKKCAFAALACRRRARSESDTTASTVQSQGVSDTGTTSRPVDARLSGSVDPQHTPDTSYRNNRTGEGRESEEGPVEVLEVAAEDVDVQGPISTSTNQDRNHYAITNFLSWPNTSPPSYRSTKASSELILGRS</sequence>
<feature type="region of interest" description="Disordered" evidence="1">
    <location>
        <begin position="339"/>
        <end position="396"/>
    </location>
</feature>
<evidence type="ECO:0000313" key="4">
    <source>
        <dbReference type="EMBL" id="EFI26829.1"/>
    </source>
</evidence>
<feature type="compositionally biased region" description="Polar residues" evidence="1">
    <location>
        <begin position="371"/>
        <end position="384"/>
    </location>
</feature>
<comment type="caution">
    <text evidence="4">The sequence shown here is derived from an EMBL/GenBank/DDBJ whole genome shotgun (WGS) entry which is preliminary data.</text>
</comment>
<keyword evidence="2" id="KW-0472">Membrane</keyword>
<feature type="compositionally biased region" description="Polar residues" evidence="1">
    <location>
        <begin position="342"/>
        <end position="361"/>
    </location>
</feature>
<proteinExistence type="predicted"/>
<feature type="region of interest" description="Disordered" evidence="1">
    <location>
        <begin position="432"/>
        <end position="454"/>
    </location>
</feature>
<evidence type="ECO:0000256" key="3">
    <source>
        <dbReference type="SAM" id="SignalP"/>
    </source>
</evidence>
<dbReference type="AlphaFoldDB" id="D6RQJ9"/>
<feature type="chain" id="PRO_5003087749" evidence="3">
    <location>
        <begin position="29"/>
        <end position="454"/>
    </location>
</feature>
<gene>
    <name evidence="4" type="ORF">CC1G_15752</name>
</gene>
<reference evidence="4 5" key="1">
    <citation type="journal article" date="2010" name="Proc. Natl. Acad. Sci. U.S.A.">
        <title>Insights into evolution of multicellular fungi from the assembled chromosomes of the mushroom Coprinopsis cinerea (Coprinus cinereus).</title>
        <authorList>
            <person name="Stajich J.E."/>
            <person name="Wilke S.K."/>
            <person name="Ahren D."/>
            <person name="Au C.H."/>
            <person name="Birren B.W."/>
            <person name="Borodovsky M."/>
            <person name="Burns C."/>
            <person name="Canback B."/>
            <person name="Casselton L.A."/>
            <person name="Cheng C.K."/>
            <person name="Deng J."/>
            <person name="Dietrich F.S."/>
            <person name="Fargo D.C."/>
            <person name="Farman M.L."/>
            <person name="Gathman A.C."/>
            <person name="Goldberg J."/>
            <person name="Guigo R."/>
            <person name="Hoegger P.J."/>
            <person name="Hooker J.B."/>
            <person name="Huggins A."/>
            <person name="James T.Y."/>
            <person name="Kamada T."/>
            <person name="Kilaru S."/>
            <person name="Kodira C."/>
            <person name="Kues U."/>
            <person name="Kupfer D."/>
            <person name="Kwan H.S."/>
            <person name="Lomsadze A."/>
            <person name="Li W."/>
            <person name="Lilly W.W."/>
            <person name="Ma L.J."/>
            <person name="Mackey A.J."/>
            <person name="Manning G."/>
            <person name="Martin F."/>
            <person name="Muraguchi H."/>
            <person name="Natvig D.O."/>
            <person name="Palmerini H."/>
            <person name="Ramesh M.A."/>
            <person name="Rehmeyer C.J."/>
            <person name="Roe B.A."/>
            <person name="Shenoy N."/>
            <person name="Stanke M."/>
            <person name="Ter-Hovhannisyan V."/>
            <person name="Tunlid A."/>
            <person name="Velagapudi R."/>
            <person name="Vision T.J."/>
            <person name="Zeng Q."/>
            <person name="Zolan M.E."/>
            <person name="Pukkila P.J."/>
        </authorList>
    </citation>
    <scope>NUCLEOTIDE SEQUENCE [LARGE SCALE GENOMIC DNA]</scope>
    <source>
        <strain evidence="5">Okayama-7 / 130 / ATCC MYA-4618 / FGSC 9003</strain>
    </source>
</reference>
<evidence type="ECO:0000256" key="2">
    <source>
        <dbReference type="SAM" id="Phobius"/>
    </source>
</evidence>
<accession>D6RQJ9</accession>
<protein>
    <submittedName>
        <fullName evidence="4">Uncharacterized protein</fullName>
    </submittedName>
</protein>
<dbReference type="HOGENOM" id="CLU_602711_0_0_1"/>
<dbReference type="RefSeq" id="XP_002910323.1">
    <property type="nucleotide sequence ID" value="XM_002910277.1"/>
</dbReference>
<keyword evidence="3" id="KW-0732">Signal</keyword>
<dbReference type="InParanoid" id="D6RQJ9"/>
<dbReference type="GeneID" id="9379984"/>
<feature type="region of interest" description="Disordered" evidence="1">
    <location>
        <begin position="276"/>
        <end position="309"/>
    </location>
</feature>
<dbReference type="Gene3D" id="2.60.120.260">
    <property type="entry name" value="Galactose-binding domain-like"/>
    <property type="match status" value="1"/>
</dbReference>
<dbReference type="KEGG" id="cci:CC1G_15752"/>
<dbReference type="STRING" id="240176.D6RQJ9"/>
<dbReference type="Proteomes" id="UP000001861">
    <property type="component" value="Unassembled WGS sequence"/>
</dbReference>
<feature type="compositionally biased region" description="Polar residues" evidence="1">
    <location>
        <begin position="432"/>
        <end position="446"/>
    </location>
</feature>
<feature type="signal peptide" evidence="3">
    <location>
        <begin position="1"/>
        <end position="28"/>
    </location>
</feature>
<keyword evidence="2" id="KW-0812">Transmembrane</keyword>
<dbReference type="OrthoDB" id="2948417at2759"/>
<dbReference type="VEuPathDB" id="FungiDB:CC1G_15752"/>
<evidence type="ECO:0000256" key="1">
    <source>
        <dbReference type="SAM" id="MobiDB-lite"/>
    </source>
</evidence>
<organism evidence="4 5">
    <name type="scientific">Coprinopsis cinerea (strain Okayama-7 / 130 / ATCC MYA-4618 / FGSC 9003)</name>
    <name type="common">Inky cap fungus</name>
    <name type="synonym">Hormographiella aspergillata</name>
    <dbReference type="NCBI Taxonomy" id="240176"/>
    <lineage>
        <taxon>Eukaryota</taxon>
        <taxon>Fungi</taxon>
        <taxon>Dikarya</taxon>
        <taxon>Basidiomycota</taxon>
        <taxon>Agaricomycotina</taxon>
        <taxon>Agaricomycetes</taxon>
        <taxon>Agaricomycetidae</taxon>
        <taxon>Agaricales</taxon>
        <taxon>Agaricineae</taxon>
        <taxon>Psathyrellaceae</taxon>
        <taxon>Coprinopsis</taxon>
    </lineage>
</organism>
<feature type="transmembrane region" description="Helical" evidence="2">
    <location>
        <begin position="239"/>
        <end position="270"/>
    </location>
</feature>
<keyword evidence="2" id="KW-1133">Transmembrane helix</keyword>
<name>D6RQJ9_COPC7</name>